<proteinExistence type="predicted"/>
<dbReference type="Proteomes" id="UP000607559">
    <property type="component" value="Unassembled WGS sequence"/>
</dbReference>
<evidence type="ECO:0000313" key="1">
    <source>
        <dbReference type="EMBL" id="GGB08547.1"/>
    </source>
</evidence>
<name>A0A8J2UF75_9BACT</name>
<gene>
    <name evidence="1" type="ORF">GCM10011511_35030</name>
</gene>
<dbReference type="AlphaFoldDB" id="A0A8J2UF75"/>
<organism evidence="1 2">
    <name type="scientific">Puia dinghuensis</name>
    <dbReference type="NCBI Taxonomy" id="1792502"/>
    <lineage>
        <taxon>Bacteria</taxon>
        <taxon>Pseudomonadati</taxon>
        <taxon>Bacteroidota</taxon>
        <taxon>Chitinophagia</taxon>
        <taxon>Chitinophagales</taxon>
        <taxon>Chitinophagaceae</taxon>
        <taxon>Puia</taxon>
    </lineage>
</organism>
<protein>
    <submittedName>
        <fullName evidence="1">Uncharacterized protein</fullName>
    </submittedName>
</protein>
<reference evidence="1" key="1">
    <citation type="journal article" date="2014" name="Int. J. Syst. Evol. Microbiol.">
        <title>Complete genome sequence of Corynebacterium casei LMG S-19264T (=DSM 44701T), isolated from a smear-ripened cheese.</title>
        <authorList>
            <consortium name="US DOE Joint Genome Institute (JGI-PGF)"/>
            <person name="Walter F."/>
            <person name="Albersmeier A."/>
            <person name="Kalinowski J."/>
            <person name="Ruckert C."/>
        </authorList>
    </citation>
    <scope>NUCLEOTIDE SEQUENCE</scope>
    <source>
        <strain evidence="1">CGMCC 1.15448</strain>
    </source>
</reference>
<dbReference type="RefSeq" id="WP_188934054.1">
    <property type="nucleotide sequence ID" value="NZ_BMJC01000004.1"/>
</dbReference>
<dbReference type="SUPFAM" id="SSF53756">
    <property type="entry name" value="UDP-Glycosyltransferase/glycogen phosphorylase"/>
    <property type="match status" value="1"/>
</dbReference>
<evidence type="ECO:0000313" key="2">
    <source>
        <dbReference type="Proteomes" id="UP000607559"/>
    </source>
</evidence>
<comment type="caution">
    <text evidence="1">The sequence shown here is derived from an EMBL/GenBank/DDBJ whole genome shotgun (WGS) entry which is preliminary data.</text>
</comment>
<dbReference type="Gene3D" id="3.40.50.2000">
    <property type="entry name" value="Glycogen Phosphorylase B"/>
    <property type="match status" value="2"/>
</dbReference>
<keyword evidence="2" id="KW-1185">Reference proteome</keyword>
<reference evidence="1" key="2">
    <citation type="submission" date="2020-09" db="EMBL/GenBank/DDBJ databases">
        <authorList>
            <person name="Sun Q."/>
            <person name="Zhou Y."/>
        </authorList>
    </citation>
    <scope>NUCLEOTIDE SEQUENCE</scope>
    <source>
        <strain evidence="1">CGMCC 1.15448</strain>
    </source>
</reference>
<sequence length="366" mass="42467">MRRIALLFDRTYIDAQHCFIELASQLAANGYAVDLYMVNNPYNNQPFFENKEIRILPFPVSGFQKAEYWSKLLYSADRRYDAIIATPITGIWLAYRTSRLRKIPYYYLADELVEHMLANSPAKDRKKLETRNYKANRYAAATIALGEERYLVQQQLHKIDYAHDYIVIPNAPAGDAVRLKSHYYRDIFNIEDRKPILLFAGTLNWNLAKKIYEETKTYGERDYHLVFQTRTTGLMGEGLHPFIKFSTTPVPSAMMNYAVSSADIGLALYDRNSVHETNNGFTGGKIGTYLKNQLPLIVGSADNLKHFEDQGVGVFWDGETDFDTIARRAIAEMETCRRNIPAFYRQTLQYEYHFEKLKQHLERSIK</sequence>
<accession>A0A8J2UF75</accession>
<dbReference type="EMBL" id="BMJC01000004">
    <property type="protein sequence ID" value="GGB08547.1"/>
    <property type="molecule type" value="Genomic_DNA"/>
</dbReference>